<evidence type="ECO:0000256" key="1">
    <source>
        <dbReference type="ARBA" id="ARBA00004141"/>
    </source>
</evidence>
<organism evidence="7 8">
    <name type="scientific">Candidimonas humi</name>
    <dbReference type="NCBI Taxonomy" id="683355"/>
    <lineage>
        <taxon>Bacteria</taxon>
        <taxon>Pseudomonadati</taxon>
        <taxon>Pseudomonadota</taxon>
        <taxon>Betaproteobacteria</taxon>
        <taxon>Burkholderiales</taxon>
        <taxon>Alcaligenaceae</taxon>
        <taxon>Candidimonas</taxon>
    </lineage>
</organism>
<dbReference type="InterPro" id="IPR036259">
    <property type="entry name" value="MFS_trans_sf"/>
</dbReference>
<feature type="transmembrane region" description="Helical" evidence="5">
    <location>
        <begin position="126"/>
        <end position="143"/>
    </location>
</feature>
<keyword evidence="4 5" id="KW-0472">Membrane</keyword>
<feature type="transmembrane region" description="Helical" evidence="5">
    <location>
        <begin position="28"/>
        <end position="50"/>
    </location>
</feature>
<protein>
    <submittedName>
        <fullName evidence="7">MDR family MFS transporter</fullName>
    </submittedName>
</protein>
<name>A0ABV8NUI0_9BURK</name>
<feature type="transmembrane region" description="Helical" evidence="5">
    <location>
        <begin position="321"/>
        <end position="338"/>
    </location>
</feature>
<sequence>MTATDNTEREAQPRIPAASFSHADAMRVISGVILCILLAALDQTVVIPALPAIAGDFGTYQQLSWIVAAYLITSTISTPIYGKLSDTYGRRRLLVACIGIFIATSILCALAQTMQQLIGFRSLQGLGGGGLMALAQATIADVVPPRERGRYQGYLSAVWAIASIGGPLVGGFVAEHWSWRWVFWINLPLGAMAMWACNKGLRQLQAPVKTGSLRIDLAGMLVLAGAISSLLLAMGWGGHEYAWLSGQVLGLAGLGVLLIFFLVIQEKRAGDPVLPPVVFTNPTYVFSVLVSTLAAVLLFVCLFSIPLYFQLVRGTTAAQSGLYVAPFMLANVGGNLLGGMYARRYGTMRGALRAGSAVTFAGLAMFALLPFDAPLWAVIGTMVITAPGIGICLLGTIVSAQNAIPARDVGAGTGALLVLRSVGGASGSTLAGALIASGLDMAHGSAPHGGALLHRSAELIASSAKLAANFEAVYGFAALLCAIAFLVTLRMPNTLLRGKAPSLSIAAE</sequence>
<dbReference type="Gene3D" id="1.20.1720.10">
    <property type="entry name" value="Multidrug resistance protein D"/>
    <property type="match status" value="1"/>
</dbReference>
<evidence type="ECO:0000313" key="8">
    <source>
        <dbReference type="Proteomes" id="UP001595848"/>
    </source>
</evidence>
<evidence type="ECO:0000256" key="5">
    <source>
        <dbReference type="SAM" id="Phobius"/>
    </source>
</evidence>
<comment type="subcellular location">
    <subcellularLocation>
        <location evidence="1">Membrane</location>
        <topology evidence="1">Multi-pass membrane protein</topology>
    </subcellularLocation>
</comment>
<dbReference type="Proteomes" id="UP001595848">
    <property type="component" value="Unassembled WGS sequence"/>
</dbReference>
<feature type="transmembrane region" description="Helical" evidence="5">
    <location>
        <begin position="242"/>
        <end position="264"/>
    </location>
</feature>
<feature type="transmembrane region" description="Helical" evidence="5">
    <location>
        <begin position="179"/>
        <end position="197"/>
    </location>
</feature>
<dbReference type="CDD" id="cd17502">
    <property type="entry name" value="MFS_Azr1_MDR_like"/>
    <property type="match status" value="1"/>
</dbReference>
<evidence type="ECO:0000256" key="2">
    <source>
        <dbReference type="ARBA" id="ARBA00022692"/>
    </source>
</evidence>
<keyword evidence="2 5" id="KW-0812">Transmembrane</keyword>
<feature type="transmembrane region" description="Helical" evidence="5">
    <location>
        <begin position="472"/>
        <end position="489"/>
    </location>
</feature>
<proteinExistence type="predicted"/>
<feature type="transmembrane region" description="Helical" evidence="5">
    <location>
        <begin position="350"/>
        <end position="369"/>
    </location>
</feature>
<keyword evidence="3 5" id="KW-1133">Transmembrane helix</keyword>
<feature type="transmembrane region" description="Helical" evidence="5">
    <location>
        <begin position="93"/>
        <end position="114"/>
    </location>
</feature>
<accession>A0ABV8NUI0</accession>
<dbReference type="EMBL" id="JBHSBV010000002">
    <property type="protein sequence ID" value="MFC4200561.1"/>
    <property type="molecule type" value="Genomic_DNA"/>
</dbReference>
<evidence type="ECO:0000259" key="6">
    <source>
        <dbReference type="PROSITE" id="PS50850"/>
    </source>
</evidence>
<evidence type="ECO:0000256" key="3">
    <source>
        <dbReference type="ARBA" id="ARBA00022989"/>
    </source>
</evidence>
<feature type="transmembrane region" description="Helical" evidence="5">
    <location>
        <begin position="284"/>
        <end position="309"/>
    </location>
</feature>
<dbReference type="PRINTS" id="PR01036">
    <property type="entry name" value="TCRTETB"/>
</dbReference>
<dbReference type="InterPro" id="IPR020846">
    <property type="entry name" value="MFS_dom"/>
</dbReference>
<evidence type="ECO:0000313" key="7">
    <source>
        <dbReference type="EMBL" id="MFC4200561.1"/>
    </source>
</evidence>
<comment type="caution">
    <text evidence="7">The sequence shown here is derived from an EMBL/GenBank/DDBJ whole genome shotgun (WGS) entry which is preliminary data.</text>
</comment>
<dbReference type="PROSITE" id="PS50850">
    <property type="entry name" value="MFS"/>
    <property type="match status" value="1"/>
</dbReference>
<keyword evidence="8" id="KW-1185">Reference proteome</keyword>
<feature type="domain" description="Major facilitator superfamily (MFS) profile" evidence="6">
    <location>
        <begin position="28"/>
        <end position="496"/>
    </location>
</feature>
<feature type="transmembrane region" description="Helical" evidence="5">
    <location>
        <begin position="62"/>
        <end position="81"/>
    </location>
</feature>
<gene>
    <name evidence="7" type="ORF">ACFOY1_06325</name>
</gene>
<dbReference type="SUPFAM" id="SSF103473">
    <property type="entry name" value="MFS general substrate transporter"/>
    <property type="match status" value="1"/>
</dbReference>
<dbReference type="InterPro" id="IPR011701">
    <property type="entry name" value="MFS"/>
</dbReference>
<reference evidence="8" key="1">
    <citation type="journal article" date="2019" name="Int. J. Syst. Evol. Microbiol.">
        <title>The Global Catalogue of Microorganisms (GCM) 10K type strain sequencing project: providing services to taxonomists for standard genome sequencing and annotation.</title>
        <authorList>
            <consortium name="The Broad Institute Genomics Platform"/>
            <consortium name="The Broad Institute Genome Sequencing Center for Infectious Disease"/>
            <person name="Wu L."/>
            <person name="Ma J."/>
        </authorList>
    </citation>
    <scope>NUCLEOTIDE SEQUENCE [LARGE SCALE GENOMIC DNA]</scope>
    <source>
        <strain evidence="8">LMG 24813</strain>
    </source>
</reference>
<dbReference type="RefSeq" id="WP_246600493.1">
    <property type="nucleotide sequence ID" value="NZ_JAHTBN010000003.1"/>
</dbReference>
<dbReference type="Gene3D" id="1.20.1250.20">
    <property type="entry name" value="MFS general substrate transporter like domains"/>
    <property type="match status" value="1"/>
</dbReference>
<feature type="transmembrane region" description="Helical" evidence="5">
    <location>
        <begin position="155"/>
        <end position="173"/>
    </location>
</feature>
<feature type="transmembrane region" description="Helical" evidence="5">
    <location>
        <begin position="375"/>
        <end position="397"/>
    </location>
</feature>
<feature type="transmembrane region" description="Helical" evidence="5">
    <location>
        <begin position="409"/>
        <end position="435"/>
    </location>
</feature>
<dbReference type="Pfam" id="PF07690">
    <property type="entry name" value="MFS_1"/>
    <property type="match status" value="1"/>
</dbReference>
<evidence type="ECO:0000256" key="4">
    <source>
        <dbReference type="ARBA" id="ARBA00023136"/>
    </source>
</evidence>
<dbReference type="PANTHER" id="PTHR23501:SF197">
    <property type="entry name" value="COMD"/>
    <property type="match status" value="1"/>
</dbReference>
<dbReference type="PANTHER" id="PTHR23501">
    <property type="entry name" value="MAJOR FACILITATOR SUPERFAMILY"/>
    <property type="match status" value="1"/>
</dbReference>
<feature type="transmembrane region" description="Helical" evidence="5">
    <location>
        <begin position="217"/>
        <end position="236"/>
    </location>
</feature>